<protein>
    <submittedName>
        <fullName evidence="2">Uncharacterized protein</fullName>
    </submittedName>
</protein>
<evidence type="ECO:0000256" key="1">
    <source>
        <dbReference type="SAM" id="MobiDB-lite"/>
    </source>
</evidence>
<dbReference type="EMBL" id="GGEC01010488">
    <property type="protein sequence ID" value="MBW90971.1"/>
    <property type="molecule type" value="Transcribed_RNA"/>
</dbReference>
<organism evidence="2">
    <name type="scientific">Rhizophora mucronata</name>
    <name type="common">Asiatic mangrove</name>
    <dbReference type="NCBI Taxonomy" id="61149"/>
    <lineage>
        <taxon>Eukaryota</taxon>
        <taxon>Viridiplantae</taxon>
        <taxon>Streptophyta</taxon>
        <taxon>Embryophyta</taxon>
        <taxon>Tracheophyta</taxon>
        <taxon>Spermatophyta</taxon>
        <taxon>Magnoliopsida</taxon>
        <taxon>eudicotyledons</taxon>
        <taxon>Gunneridae</taxon>
        <taxon>Pentapetalae</taxon>
        <taxon>rosids</taxon>
        <taxon>fabids</taxon>
        <taxon>Malpighiales</taxon>
        <taxon>Rhizophoraceae</taxon>
        <taxon>Rhizophora</taxon>
    </lineage>
</organism>
<evidence type="ECO:0000313" key="2">
    <source>
        <dbReference type="EMBL" id="MBW90971.1"/>
    </source>
</evidence>
<feature type="region of interest" description="Disordered" evidence="1">
    <location>
        <begin position="1"/>
        <end position="26"/>
    </location>
</feature>
<name>A0A2P2JBX3_RHIMU</name>
<reference evidence="2" key="1">
    <citation type="submission" date="2018-02" db="EMBL/GenBank/DDBJ databases">
        <title>Rhizophora mucronata_Transcriptome.</title>
        <authorList>
            <person name="Meera S.P."/>
            <person name="Sreeshan A."/>
            <person name="Augustine A."/>
        </authorList>
    </citation>
    <scope>NUCLEOTIDE SEQUENCE</scope>
    <source>
        <tissue evidence="2">Leaf</tissue>
    </source>
</reference>
<dbReference type="AlphaFoldDB" id="A0A2P2JBX3"/>
<feature type="compositionally biased region" description="Basic and acidic residues" evidence="1">
    <location>
        <begin position="1"/>
        <end position="14"/>
    </location>
</feature>
<sequence length="26" mass="2969">MQPLREKEQDKREQNGLAELATGMPV</sequence>
<accession>A0A2P2JBX3</accession>
<proteinExistence type="predicted"/>